<sequence length="163" mass="18377">MLYWVLILTSLFSVHAKAGEIEDYSFMDGNWSCNIKMEISNDAILEVDTLTTTSIKNLESTSKSNFKLYYKHNPNVVSIIFVESSEKFDFNGNIMRSYGSKTHQTTLVKDDLNILTPEFVQGFTRGPEAPEVKSKVSKIDDDNIALTALATKDVIHCSRVKNI</sequence>
<gene>
    <name evidence="1" type="ORF">LCGC14_1790870</name>
</gene>
<evidence type="ECO:0000313" key="1">
    <source>
        <dbReference type="EMBL" id="KKM01794.1"/>
    </source>
</evidence>
<dbReference type="EMBL" id="LAZR01017100">
    <property type="protein sequence ID" value="KKM01794.1"/>
    <property type="molecule type" value="Genomic_DNA"/>
</dbReference>
<name>A0A0F9GSL6_9ZZZZ</name>
<organism evidence="1">
    <name type="scientific">marine sediment metagenome</name>
    <dbReference type="NCBI Taxonomy" id="412755"/>
    <lineage>
        <taxon>unclassified sequences</taxon>
        <taxon>metagenomes</taxon>
        <taxon>ecological metagenomes</taxon>
    </lineage>
</organism>
<comment type="caution">
    <text evidence="1">The sequence shown here is derived from an EMBL/GenBank/DDBJ whole genome shotgun (WGS) entry which is preliminary data.</text>
</comment>
<reference evidence="1" key="1">
    <citation type="journal article" date="2015" name="Nature">
        <title>Complex archaea that bridge the gap between prokaryotes and eukaryotes.</title>
        <authorList>
            <person name="Spang A."/>
            <person name="Saw J.H."/>
            <person name="Jorgensen S.L."/>
            <person name="Zaremba-Niedzwiedzka K."/>
            <person name="Martijn J."/>
            <person name="Lind A.E."/>
            <person name="van Eijk R."/>
            <person name="Schleper C."/>
            <person name="Guy L."/>
            <person name="Ettema T.J."/>
        </authorList>
    </citation>
    <scope>NUCLEOTIDE SEQUENCE</scope>
</reference>
<proteinExistence type="predicted"/>
<accession>A0A0F9GSL6</accession>
<protein>
    <recommendedName>
        <fullName evidence="2">Lipocalin-like domain-containing protein</fullName>
    </recommendedName>
</protein>
<dbReference type="AlphaFoldDB" id="A0A0F9GSL6"/>
<evidence type="ECO:0008006" key="2">
    <source>
        <dbReference type="Google" id="ProtNLM"/>
    </source>
</evidence>